<protein>
    <submittedName>
        <fullName evidence="1">Uncharacterized protein</fullName>
    </submittedName>
</protein>
<evidence type="ECO:0000313" key="2">
    <source>
        <dbReference type="Proteomes" id="UP001146120"/>
    </source>
</evidence>
<dbReference type="AlphaFoldDB" id="A0AAV2ZCJ0"/>
<accession>A0AAV2ZCJ0</accession>
<name>A0AAV2ZCJ0_9STRA</name>
<evidence type="ECO:0000313" key="1">
    <source>
        <dbReference type="EMBL" id="DBA03072.1"/>
    </source>
</evidence>
<dbReference type="Proteomes" id="UP001146120">
    <property type="component" value="Unassembled WGS sequence"/>
</dbReference>
<reference evidence="1" key="1">
    <citation type="submission" date="2022-11" db="EMBL/GenBank/DDBJ databases">
        <authorList>
            <person name="Morgan W.R."/>
            <person name="Tartar A."/>
        </authorList>
    </citation>
    <scope>NUCLEOTIDE SEQUENCE</scope>
    <source>
        <strain evidence="1">ARSEF 373</strain>
    </source>
</reference>
<comment type="caution">
    <text evidence="1">The sequence shown here is derived from an EMBL/GenBank/DDBJ whole genome shotgun (WGS) entry which is preliminary data.</text>
</comment>
<proteinExistence type="predicted"/>
<dbReference type="EMBL" id="DAKRPA010000023">
    <property type="protein sequence ID" value="DBA03072.1"/>
    <property type="molecule type" value="Genomic_DNA"/>
</dbReference>
<sequence length="192" mass="21141">MVLVVYATPPVDSRLTVLRVTRSGKKVKEKLEEEKRGCAQFVTEALQTYCADVPTGLVPYRTLFKMDQTAIIQSMGSRMTIDFIGSQQVPAITDGSDSYRCTLAITLSADGLILPPHFGFKGKPGGSVEEEVMVFTHPSVATFFMQENAWFDEHSRQYSSSLKIHKLQSVRRALAELGTIVEYVPAGCTSVG</sequence>
<reference evidence="1" key="2">
    <citation type="journal article" date="2023" name="Microbiol Resour">
        <title>Decontamination and Annotation of the Draft Genome Sequence of the Oomycete Lagenidium giganteum ARSEF 373.</title>
        <authorList>
            <person name="Morgan W.R."/>
            <person name="Tartar A."/>
        </authorList>
    </citation>
    <scope>NUCLEOTIDE SEQUENCE</scope>
    <source>
        <strain evidence="1">ARSEF 373</strain>
    </source>
</reference>
<keyword evidence="2" id="KW-1185">Reference proteome</keyword>
<gene>
    <name evidence="1" type="ORF">N0F65_003319</name>
</gene>
<organism evidence="1 2">
    <name type="scientific">Lagenidium giganteum</name>
    <dbReference type="NCBI Taxonomy" id="4803"/>
    <lineage>
        <taxon>Eukaryota</taxon>
        <taxon>Sar</taxon>
        <taxon>Stramenopiles</taxon>
        <taxon>Oomycota</taxon>
        <taxon>Peronosporomycetes</taxon>
        <taxon>Pythiales</taxon>
        <taxon>Pythiaceae</taxon>
    </lineage>
</organism>